<evidence type="ECO:0000313" key="2">
    <source>
        <dbReference type="Proteomes" id="UP000216857"/>
    </source>
</evidence>
<proteinExistence type="predicted"/>
<protein>
    <recommendedName>
        <fullName evidence="3">Ubiquitin-activating enzyme E1 FCCH domain-containing protein</fullName>
    </recommendedName>
</protein>
<accession>A0A261RGJ5</accession>
<dbReference type="EMBL" id="NEVJ01000002">
    <property type="protein sequence ID" value="OZI23750.1"/>
    <property type="molecule type" value="Genomic_DNA"/>
</dbReference>
<keyword evidence="2" id="KW-1185">Reference proteome</keyword>
<dbReference type="Proteomes" id="UP000216857">
    <property type="component" value="Unassembled WGS sequence"/>
</dbReference>
<sequence>MDLANFQTGLALCRNFWTLPHGPAQNRPGTEFVAETKDSSKRSRLLRFAFNTEQTFAMEFGDQYVRFHTQGSTLLEAPKTITNVSNALPAVVTAPAHGYSQGDTVYITGIAGQVALNGRKFFIGNVTSNTFSLFQLNGNGMDTTGMPPYVAGGAALRVYEIGTPYLEADLEDLHYVQSGDVLTIVHPSYAPRELRRLGATSWTLSTIAFGPTLPGPTDLVANAFAGSGTANNQNFSYVVTAVAPNTLEESIASNVATCTNDLTLNGAHNDLTWTAVPGAVRHNVYKASDSNIFGYVGQTPGTDGFFRDDNIDEDVTKTPPENNDPFTSTGNYPSAVGYIQQRRVFAGTLNRPQTVWLTRTGTESNMSSSIPSRDDDAIVLRVAASQVNVMRHLVPLADMMMLTSDAEWRLTTAGTDVLTPTSVAVKPQSYTGSSNVQPVVANNRLIFSANRDGHLQEVVYNNDAGGYVPSDISILATHLLEDYSISDMAFMRAPVPIVWSVRADGTLLGTTYVPDQKVVGWHQHDTVGGFFESCTTINEGREESLYVIVRRTVQGRTVRYVERLHTRRFQQLADAFFVDCGLTYQGAPVGGVTGLHHLEGLTVAILADGAVMAPRVVTGGVVELEHSASTVHIGLPITADLQTLPFAVEQAQAFGAGRPKNINKVFARVRESSAIQAGPDFESLVEFKQRTNEPMGTPPRLISGEIEIPVRNNWSTDGQLCVRQARPLPVTVVSMCSEAAIGG</sequence>
<organism evidence="1 2">
    <name type="scientific">Bordetella genomosp. 9</name>
    <dbReference type="NCBI Taxonomy" id="1416803"/>
    <lineage>
        <taxon>Bacteria</taxon>
        <taxon>Pseudomonadati</taxon>
        <taxon>Pseudomonadota</taxon>
        <taxon>Betaproteobacteria</taxon>
        <taxon>Burkholderiales</taxon>
        <taxon>Alcaligenaceae</taxon>
        <taxon>Bordetella</taxon>
    </lineage>
</organism>
<comment type="caution">
    <text evidence="1">The sequence shown here is derived from an EMBL/GenBank/DDBJ whole genome shotgun (WGS) entry which is preliminary data.</text>
</comment>
<evidence type="ECO:0008006" key="3">
    <source>
        <dbReference type="Google" id="ProtNLM"/>
    </source>
</evidence>
<reference evidence="1" key="1">
    <citation type="submission" date="2017-05" db="EMBL/GenBank/DDBJ databases">
        <title>Complete and WGS of Bordetella genogroups.</title>
        <authorList>
            <person name="Spilker T."/>
            <person name="Lipuma J."/>
        </authorList>
    </citation>
    <scope>NUCLEOTIDE SEQUENCE</scope>
    <source>
        <strain evidence="1">AU21707</strain>
    </source>
</reference>
<dbReference type="InterPro" id="IPR042302">
    <property type="entry name" value="E1_FCCH_sf"/>
</dbReference>
<evidence type="ECO:0000313" key="1">
    <source>
        <dbReference type="EMBL" id="OZI23750.1"/>
    </source>
</evidence>
<name>A0A261RGJ5_9BORD</name>
<dbReference type="Gene3D" id="2.40.30.180">
    <property type="entry name" value="Ubiquitin-activating enzyme E1, FCCH domain"/>
    <property type="match status" value="1"/>
</dbReference>
<dbReference type="AlphaFoldDB" id="A0A261RGJ5"/>
<gene>
    <name evidence="1" type="ORF">CAL26_09985</name>
</gene>